<dbReference type="EMBL" id="DTMQ01000019">
    <property type="protein sequence ID" value="HGE99130.1"/>
    <property type="molecule type" value="Genomic_DNA"/>
</dbReference>
<keyword evidence="5 6" id="KW-0560">Oxidoreductase</keyword>
<dbReference type="Gene3D" id="3.40.1010.20">
    <property type="entry name" value="4-hydroxy-3-methylbut-2-enyl diphosphate reductase, catalytic domain"/>
    <property type="match status" value="2"/>
</dbReference>
<accession>A0A7C3UQN9</accession>
<dbReference type="InterPro" id="IPR003451">
    <property type="entry name" value="LytB/IspH"/>
</dbReference>
<dbReference type="Gene3D" id="3.40.50.11270">
    <property type="match status" value="1"/>
</dbReference>
<comment type="caution">
    <text evidence="5">Lacks conserved residue(s) required for the propagation of feature annotation.</text>
</comment>
<keyword evidence="2 5" id="KW-0479">Metal-binding</keyword>
<feature type="binding site" evidence="5">
    <location>
        <position position="270"/>
    </location>
    <ligand>
        <name>dimethylallyl diphosphate</name>
        <dbReference type="ChEBI" id="CHEBI:57623"/>
    </ligand>
</feature>
<comment type="pathway">
    <text evidence="5">Isoprenoid biosynthesis; isopentenyl diphosphate biosynthesis via DXP pathway; isopentenyl diphosphate from 1-deoxy-D-xylulose 5-phosphate: step 6/6.</text>
</comment>
<feature type="binding site" evidence="5">
    <location>
        <position position="224"/>
    </location>
    <ligand>
        <name>(2E)-4-hydroxy-3-methylbut-2-enyl diphosphate</name>
        <dbReference type="ChEBI" id="CHEBI:128753"/>
    </ligand>
</feature>
<comment type="caution">
    <text evidence="6">The sequence shown here is derived from an EMBL/GenBank/DDBJ whole genome shotgun (WGS) entry which is preliminary data.</text>
</comment>
<feature type="binding site" evidence="5">
    <location>
        <position position="94"/>
    </location>
    <ligand>
        <name>[4Fe-4S] cluster</name>
        <dbReference type="ChEBI" id="CHEBI:49883"/>
    </ligand>
</feature>
<evidence type="ECO:0000256" key="4">
    <source>
        <dbReference type="ARBA" id="ARBA00023014"/>
    </source>
</evidence>
<dbReference type="UniPathway" id="UPA00059">
    <property type="reaction ID" value="UER00105"/>
</dbReference>
<feature type="binding site" evidence="5">
    <location>
        <position position="222"/>
    </location>
    <ligand>
        <name>isopentenyl diphosphate</name>
        <dbReference type="ChEBI" id="CHEBI:128769"/>
    </ligand>
</feature>
<dbReference type="UniPathway" id="UPA00056">
    <property type="reaction ID" value="UER00097"/>
</dbReference>
<feature type="binding site" evidence="5">
    <location>
        <position position="224"/>
    </location>
    <ligand>
        <name>isopentenyl diphosphate</name>
        <dbReference type="ChEBI" id="CHEBI:128769"/>
    </ligand>
</feature>
<evidence type="ECO:0000256" key="2">
    <source>
        <dbReference type="ARBA" id="ARBA00022723"/>
    </source>
</evidence>
<comment type="pathway">
    <text evidence="5">Isoprenoid biosynthesis; dimethylallyl diphosphate biosynthesis; dimethylallyl diphosphate from (2E)-4-hydroxy-3-methylbutenyl diphosphate: step 1/1.</text>
</comment>
<keyword evidence="5" id="KW-0414">Isoprene biosynthesis</keyword>
<feature type="binding site" evidence="5">
    <location>
        <position position="222"/>
    </location>
    <ligand>
        <name>(2E)-4-hydroxy-3-methylbut-2-enyl diphosphate</name>
        <dbReference type="ChEBI" id="CHEBI:128753"/>
    </ligand>
</feature>
<feature type="active site" description="Proton donor" evidence="5">
    <location>
        <position position="124"/>
    </location>
</feature>
<evidence type="ECO:0000256" key="1">
    <source>
        <dbReference type="ARBA" id="ARBA00022485"/>
    </source>
</evidence>
<dbReference type="GO" id="GO:0046872">
    <property type="term" value="F:metal ion binding"/>
    <property type="evidence" value="ECO:0007669"/>
    <property type="project" value="UniProtKB-KW"/>
</dbReference>
<dbReference type="NCBIfam" id="TIGR00216">
    <property type="entry name" value="ispH_lytB"/>
    <property type="match status" value="1"/>
</dbReference>
<dbReference type="GO" id="GO:0051539">
    <property type="term" value="F:4 iron, 4 sulfur cluster binding"/>
    <property type="evidence" value="ECO:0007669"/>
    <property type="project" value="UniProtKB-UniRule"/>
</dbReference>
<feature type="binding site" evidence="5">
    <location>
        <position position="122"/>
    </location>
    <ligand>
        <name>dimethylallyl diphosphate</name>
        <dbReference type="ChEBI" id="CHEBI:57623"/>
    </ligand>
</feature>
<dbReference type="EC" id="1.17.7.4" evidence="5"/>
<keyword evidence="3 5" id="KW-0408">Iron</keyword>
<feature type="binding site" evidence="5">
    <location>
        <position position="72"/>
    </location>
    <ligand>
        <name>dimethylallyl diphosphate</name>
        <dbReference type="ChEBI" id="CHEBI:57623"/>
    </ligand>
</feature>
<protein>
    <recommendedName>
        <fullName evidence="5">4-hydroxy-3-methylbut-2-enyl diphosphate reductase</fullName>
        <shortName evidence="5">HMBPP reductase</shortName>
        <ecNumber evidence="5">1.17.7.4</ecNumber>
    </recommendedName>
</protein>
<keyword evidence="4 5" id="KW-0411">Iron-sulfur</keyword>
<dbReference type="Pfam" id="PF02401">
    <property type="entry name" value="LYTB"/>
    <property type="match status" value="1"/>
</dbReference>
<dbReference type="GO" id="GO:0050992">
    <property type="term" value="P:dimethylallyl diphosphate biosynthetic process"/>
    <property type="evidence" value="ECO:0007669"/>
    <property type="project" value="UniProtKB-UniRule"/>
</dbReference>
<dbReference type="GO" id="GO:0016114">
    <property type="term" value="P:terpenoid biosynthetic process"/>
    <property type="evidence" value="ECO:0007669"/>
    <property type="project" value="UniProtKB-UniRule"/>
</dbReference>
<feature type="binding site" evidence="5">
    <location>
        <position position="270"/>
    </location>
    <ligand>
        <name>isopentenyl diphosphate</name>
        <dbReference type="ChEBI" id="CHEBI:128769"/>
    </ligand>
</feature>
<feature type="binding site" evidence="5">
    <location>
        <position position="222"/>
    </location>
    <ligand>
        <name>dimethylallyl diphosphate</name>
        <dbReference type="ChEBI" id="CHEBI:57623"/>
    </ligand>
</feature>
<dbReference type="AlphaFoldDB" id="A0A7C3UQN9"/>
<name>A0A7C3UQN9_UNCW3</name>
<feature type="binding site" evidence="5">
    <location>
        <position position="270"/>
    </location>
    <ligand>
        <name>(2E)-4-hydroxy-3-methylbut-2-enyl diphosphate</name>
        <dbReference type="ChEBI" id="CHEBI:128753"/>
    </ligand>
</feature>
<feature type="binding site" evidence="5">
    <location>
        <position position="40"/>
    </location>
    <ligand>
        <name>(2E)-4-hydroxy-3-methylbut-2-enyl diphosphate</name>
        <dbReference type="ChEBI" id="CHEBI:128753"/>
    </ligand>
</feature>
<comment type="catalytic activity">
    <reaction evidence="5">
        <text>isopentenyl diphosphate + 2 oxidized [2Fe-2S]-[ferredoxin] + H2O = (2E)-4-hydroxy-3-methylbut-2-enyl diphosphate + 2 reduced [2Fe-2S]-[ferredoxin] + 2 H(+)</text>
        <dbReference type="Rhea" id="RHEA:24488"/>
        <dbReference type="Rhea" id="RHEA-COMP:10000"/>
        <dbReference type="Rhea" id="RHEA-COMP:10001"/>
        <dbReference type="ChEBI" id="CHEBI:15377"/>
        <dbReference type="ChEBI" id="CHEBI:15378"/>
        <dbReference type="ChEBI" id="CHEBI:33737"/>
        <dbReference type="ChEBI" id="CHEBI:33738"/>
        <dbReference type="ChEBI" id="CHEBI:128753"/>
        <dbReference type="ChEBI" id="CHEBI:128769"/>
        <dbReference type="EC" id="1.17.7.4"/>
    </reaction>
</comment>
<feature type="binding site" evidence="5">
    <location>
        <position position="40"/>
    </location>
    <ligand>
        <name>isopentenyl diphosphate</name>
        <dbReference type="ChEBI" id="CHEBI:128769"/>
    </ligand>
</feature>
<comment type="similarity">
    <text evidence="5">Belongs to the IspH family.</text>
</comment>
<proteinExistence type="inferred from homology"/>
<evidence type="ECO:0000256" key="5">
    <source>
        <dbReference type="HAMAP-Rule" id="MF_00191"/>
    </source>
</evidence>
<feature type="binding site" evidence="5">
    <location>
        <position position="194"/>
    </location>
    <ligand>
        <name>[4Fe-4S] cluster</name>
        <dbReference type="ChEBI" id="CHEBI:49883"/>
    </ligand>
</feature>
<dbReference type="PANTHER" id="PTHR30426">
    <property type="entry name" value="4-HYDROXY-3-METHYLBUT-2-ENYL DIPHOSPHATE REDUCTASE"/>
    <property type="match status" value="1"/>
</dbReference>
<sequence length="289" mass="33121">MRVFVVKPYGFCSGVKRALRLLMEERKKYERIYTFGEIIHNRSVVKRLKKEGIIPIKELKGKLDGVLAIRTHGISPDHLKRIQNYGIKIIDTTCPYVKRVQEIVKMLKEEGYKVVMIGDRNHPEVSSVMGILVKKGILFPASGEVPKKGLTNLKKWDKIGVVCQTTVSREIMTFALEEIGKKDFGEMRVFNTICQEVIKRQSRFQKLMERVDAGVVAGGRNSANTRRLYEIGRLSGKPTFWIEKEEDWLEIKARLKGFRVQSVGFASGTSTPDEFCSWLIKNIKREGKQ</sequence>
<dbReference type="HAMAP" id="MF_00191">
    <property type="entry name" value="IspH"/>
    <property type="match status" value="1"/>
</dbReference>
<dbReference type="GO" id="GO:0019288">
    <property type="term" value="P:isopentenyl diphosphate biosynthetic process, methylerythritol 4-phosphate pathway"/>
    <property type="evidence" value="ECO:0007669"/>
    <property type="project" value="UniProtKB-UniRule"/>
</dbReference>
<feature type="binding site" evidence="5">
    <location>
        <position position="72"/>
    </location>
    <ligand>
        <name>(2E)-4-hydroxy-3-methylbut-2-enyl diphosphate</name>
        <dbReference type="ChEBI" id="CHEBI:128753"/>
    </ligand>
</feature>
<comment type="catalytic activity">
    <reaction evidence="5">
        <text>dimethylallyl diphosphate + 2 oxidized [2Fe-2S]-[ferredoxin] + H2O = (2E)-4-hydroxy-3-methylbut-2-enyl diphosphate + 2 reduced [2Fe-2S]-[ferredoxin] + 2 H(+)</text>
        <dbReference type="Rhea" id="RHEA:24825"/>
        <dbReference type="Rhea" id="RHEA-COMP:10000"/>
        <dbReference type="Rhea" id="RHEA-COMP:10001"/>
        <dbReference type="ChEBI" id="CHEBI:15377"/>
        <dbReference type="ChEBI" id="CHEBI:15378"/>
        <dbReference type="ChEBI" id="CHEBI:33737"/>
        <dbReference type="ChEBI" id="CHEBI:33738"/>
        <dbReference type="ChEBI" id="CHEBI:57623"/>
        <dbReference type="ChEBI" id="CHEBI:128753"/>
        <dbReference type="EC" id="1.17.7.4"/>
    </reaction>
</comment>
<gene>
    <name evidence="5 6" type="primary">ispH</name>
    <name evidence="6" type="ORF">ENX07_03560</name>
</gene>
<organism evidence="6">
    <name type="scientific">candidate division WOR-3 bacterium</name>
    <dbReference type="NCBI Taxonomy" id="2052148"/>
    <lineage>
        <taxon>Bacteria</taxon>
        <taxon>Bacteria division WOR-3</taxon>
    </lineage>
</organism>
<evidence type="ECO:0000313" key="6">
    <source>
        <dbReference type="EMBL" id="HGE99130.1"/>
    </source>
</evidence>
<feature type="binding site" evidence="5">
    <location>
        <position position="122"/>
    </location>
    <ligand>
        <name>isopentenyl diphosphate</name>
        <dbReference type="ChEBI" id="CHEBI:128769"/>
    </ligand>
</feature>
<comment type="cofactor">
    <cofactor evidence="5">
        <name>[4Fe-4S] cluster</name>
        <dbReference type="ChEBI" id="CHEBI:49883"/>
    </cofactor>
    <text evidence="5">Binds 1 [4Fe-4S] cluster per subunit.</text>
</comment>
<feature type="binding site" evidence="5">
    <location>
        <position position="72"/>
    </location>
    <ligand>
        <name>isopentenyl diphosphate</name>
        <dbReference type="ChEBI" id="CHEBI:128769"/>
    </ligand>
</feature>
<comment type="function">
    <text evidence="5">Catalyzes the conversion of 1-hydroxy-2-methyl-2-(E)-butenyl 4-diphosphate (HMBPP) into a mixture of isopentenyl diphosphate (IPP) and dimethylallyl diphosphate (DMAPP). Acts in the terminal step of the DOXP/MEP pathway for isoprenoid precursor biosynthesis.</text>
</comment>
<dbReference type="PANTHER" id="PTHR30426:SF0">
    <property type="entry name" value="4-HYDROXY-3-METHYLBUT-2-ENYL DIPHOSPHATE REDUCTASE"/>
    <property type="match status" value="1"/>
</dbReference>
<evidence type="ECO:0000256" key="3">
    <source>
        <dbReference type="ARBA" id="ARBA00023004"/>
    </source>
</evidence>
<dbReference type="CDD" id="cd13944">
    <property type="entry name" value="lytB_ispH"/>
    <property type="match status" value="1"/>
</dbReference>
<reference evidence="6" key="1">
    <citation type="journal article" date="2020" name="mSystems">
        <title>Genome- and Community-Level Interaction Insights into Carbon Utilization and Element Cycling Functions of Hydrothermarchaeota in Hydrothermal Sediment.</title>
        <authorList>
            <person name="Zhou Z."/>
            <person name="Liu Y."/>
            <person name="Xu W."/>
            <person name="Pan J."/>
            <person name="Luo Z.H."/>
            <person name="Li M."/>
        </authorList>
    </citation>
    <scope>NUCLEOTIDE SEQUENCE [LARGE SCALE GENOMIC DNA]</scope>
    <source>
        <strain evidence="6">SpSt-906</strain>
    </source>
</reference>
<feature type="binding site" evidence="5">
    <location>
        <position position="224"/>
    </location>
    <ligand>
        <name>dimethylallyl diphosphate</name>
        <dbReference type="ChEBI" id="CHEBI:57623"/>
    </ligand>
</feature>
<feature type="binding site" evidence="5">
    <location>
        <position position="122"/>
    </location>
    <ligand>
        <name>(2E)-4-hydroxy-3-methylbut-2-enyl diphosphate</name>
        <dbReference type="ChEBI" id="CHEBI:128753"/>
    </ligand>
</feature>
<dbReference type="GO" id="GO:0051745">
    <property type="term" value="F:4-hydroxy-3-methylbut-2-enyl diphosphate reductase activity"/>
    <property type="evidence" value="ECO:0007669"/>
    <property type="project" value="UniProtKB-UniRule"/>
</dbReference>
<feature type="binding site" evidence="5">
    <location>
        <position position="12"/>
    </location>
    <ligand>
        <name>[4Fe-4S] cluster</name>
        <dbReference type="ChEBI" id="CHEBI:49883"/>
    </ligand>
</feature>
<feature type="binding site" evidence="5">
    <location>
        <position position="40"/>
    </location>
    <ligand>
        <name>dimethylallyl diphosphate</name>
        <dbReference type="ChEBI" id="CHEBI:57623"/>
    </ligand>
</feature>
<feature type="binding site" evidence="5">
    <location>
        <position position="165"/>
    </location>
    <ligand>
        <name>(2E)-4-hydroxy-3-methylbut-2-enyl diphosphate</name>
        <dbReference type="ChEBI" id="CHEBI:128753"/>
    </ligand>
</feature>
<keyword evidence="1 5" id="KW-0004">4Fe-4S</keyword>